<dbReference type="AlphaFoldDB" id="A0A917GLF8"/>
<reference evidence="3" key="2">
    <citation type="submission" date="2020-09" db="EMBL/GenBank/DDBJ databases">
        <authorList>
            <person name="Sun Q."/>
            <person name="Zhou Y."/>
        </authorList>
    </citation>
    <scope>NUCLEOTIDE SEQUENCE</scope>
    <source>
        <strain evidence="3">CGMCC 1.12751</strain>
    </source>
</reference>
<dbReference type="Pfam" id="PF11999">
    <property type="entry name" value="Ice_binding"/>
    <property type="match status" value="1"/>
</dbReference>
<comment type="caution">
    <text evidence="3">The sequence shown here is derived from an EMBL/GenBank/DDBJ whole genome shotgun (WGS) entry which is preliminary data.</text>
</comment>
<dbReference type="NCBIfam" id="TIGR04183">
    <property type="entry name" value="Por_Secre_tail"/>
    <property type="match status" value="1"/>
</dbReference>
<evidence type="ECO:0000256" key="2">
    <source>
        <dbReference type="ARBA" id="ARBA00022729"/>
    </source>
</evidence>
<dbReference type="Proteomes" id="UP000625976">
    <property type="component" value="Unassembled WGS sequence"/>
</dbReference>
<dbReference type="InterPro" id="IPR021884">
    <property type="entry name" value="Ice-bd_prot"/>
</dbReference>
<reference evidence="3" key="1">
    <citation type="journal article" date="2014" name="Int. J. Syst. Evol. Microbiol.">
        <title>Complete genome sequence of Corynebacterium casei LMG S-19264T (=DSM 44701T), isolated from a smear-ripened cheese.</title>
        <authorList>
            <consortium name="US DOE Joint Genome Institute (JGI-PGF)"/>
            <person name="Walter F."/>
            <person name="Albersmeier A."/>
            <person name="Kalinowski J."/>
            <person name="Ruckert C."/>
        </authorList>
    </citation>
    <scope>NUCLEOTIDE SEQUENCE</scope>
    <source>
        <strain evidence="3">CGMCC 1.12751</strain>
    </source>
</reference>
<evidence type="ECO:0008006" key="5">
    <source>
        <dbReference type="Google" id="ProtNLM"/>
    </source>
</evidence>
<dbReference type="InterPro" id="IPR026444">
    <property type="entry name" value="Secre_tail"/>
</dbReference>
<dbReference type="RefSeq" id="WP_188464942.1">
    <property type="nucleotide sequence ID" value="NZ_BMFQ01000003.1"/>
</dbReference>
<protein>
    <recommendedName>
        <fullName evidence="5">DUF3494 domain-containing protein</fullName>
    </recommendedName>
</protein>
<dbReference type="EMBL" id="BMFQ01000003">
    <property type="protein sequence ID" value="GGG50904.1"/>
    <property type="molecule type" value="Genomic_DNA"/>
</dbReference>
<gene>
    <name evidence="3" type="ORF">GCM10010976_22590</name>
</gene>
<evidence type="ECO:0000313" key="4">
    <source>
        <dbReference type="Proteomes" id="UP000625976"/>
    </source>
</evidence>
<name>A0A917GLF8_9FLAO</name>
<keyword evidence="2" id="KW-0732">Signal</keyword>
<sequence>MIPKTKFLSHPLLLFLFFLIGNSAVSQINLGSIEDFALFTSNGAISNTATSDISGDIGTNLGAISGFSPPTVVNGSFENTNSITAQAVLDLEAIVTQINNTVTTTAHAPVFGSETLTPGIYSQPAAASLLGTLTLDAEGDPNAEFIFKIGGAFSTAAGSTVLLINCASPDNIFWLSGGAISMAASTSISGNLISNPGAVSIGSGGKVDGRMLSTTGAISVYATKTNNGLSGIDSITQPTCSIPTGSFQIRNYDATATYTFAPSVISISDTGLVTVNSNTYTMTSTTIVGGCSSSASTVTVVINPAPTKNYWIGATSSDWNIAANWSCGVPSILNDLINIIPEVTTSYPIIASEPDNSGLVKNLEIKISASLTIINNSLRLTNSLTLDGKIYLKEESQLLQDTGSVFDLASTGSIEINQQGTGNSFRYNYWGSPVNSGGANFIIGDVLRDGTDPNNSIEIDFGPNISYADGTPSLPIKISTRWMYKLEDSGLGYSAWASVGNSEDVKVGQGYSMKGSNTIADEQNYTFVGKPNNGIIELTVGANNDHLAGNPYPSAIDADKFIDDNGLFPGTGSITGTLYFWDHYAGDNHVLAAYPAGYATYSKSGGVPASSIQNDERINTSDYTTKGAPKKYIPVAQGFFVVGDADGGQVQFNNSQRVFVKESSGNSVFMRTNPSESTTTYNSENDLRPKFRIGFDAPKISHRQVLLTLDPNTSDAIDWGYDAEMYEFFDDDMYWVLNDKKYVIQATNEFGFDKEIPIGVRTMDGGLIRIKVDALEHAEDYSTIYIKDRLTGEIHDISNQAFEINLDAGEYHNRFFLVLQPRVLTIEEETLVDEVYITMNNSISELQLKSTVDTDIRNVSLYNNIGQQVKTWNINKTERSISIPLHVASGMYIVIAKTTTGTVNKKIIVTNCCF</sequence>
<evidence type="ECO:0000256" key="1">
    <source>
        <dbReference type="ARBA" id="ARBA00005445"/>
    </source>
</evidence>
<keyword evidence="4" id="KW-1185">Reference proteome</keyword>
<organism evidence="3 4">
    <name type="scientific">Bizionia arctica</name>
    <dbReference type="NCBI Taxonomy" id="1495645"/>
    <lineage>
        <taxon>Bacteria</taxon>
        <taxon>Pseudomonadati</taxon>
        <taxon>Bacteroidota</taxon>
        <taxon>Flavobacteriia</taxon>
        <taxon>Flavobacteriales</taxon>
        <taxon>Flavobacteriaceae</taxon>
        <taxon>Bizionia</taxon>
    </lineage>
</organism>
<proteinExistence type="inferred from homology"/>
<comment type="similarity">
    <text evidence="1">Belongs to the ice-binding protein family.</text>
</comment>
<evidence type="ECO:0000313" key="3">
    <source>
        <dbReference type="EMBL" id="GGG50904.1"/>
    </source>
</evidence>
<accession>A0A917GLF8</accession>